<keyword evidence="2 4" id="KW-0808">Transferase</keyword>
<dbReference type="InterPro" id="IPR007471">
    <property type="entry name" value="N-end_Aminoacyl_Trfase_N"/>
</dbReference>
<dbReference type="GO" id="GO:0071596">
    <property type="term" value="P:ubiquitin-dependent protein catabolic process via the N-end rule pathway"/>
    <property type="evidence" value="ECO:0007669"/>
    <property type="project" value="InterPro"/>
</dbReference>
<protein>
    <recommendedName>
        <fullName evidence="4">Aspartate/glutamate leucyltransferase</fullName>
        <ecNumber evidence="4">2.3.2.29</ecNumber>
    </recommendedName>
</protein>
<feature type="domain" description="N-end aminoacyl transferase N-terminal" evidence="5">
    <location>
        <begin position="17"/>
        <end position="87"/>
    </location>
</feature>
<keyword evidence="3 4" id="KW-0012">Acyltransferase</keyword>
<proteinExistence type="inferred from homology"/>
<comment type="function">
    <text evidence="4">Functions in the N-end rule pathway of protein degradation where it conjugates Leu from its aminoacyl-tRNA to the N-termini of proteins containing an N-terminal aspartate or glutamate.</text>
</comment>
<name>A0A939GT12_9BURK</name>
<dbReference type="InterPro" id="IPR007472">
    <property type="entry name" value="N-end_Aminoacyl_Trfase_C"/>
</dbReference>
<organism evidence="7 8">
    <name type="scientific">Comamonas denitrificans</name>
    <dbReference type="NCBI Taxonomy" id="117506"/>
    <lineage>
        <taxon>Bacteria</taxon>
        <taxon>Pseudomonadati</taxon>
        <taxon>Pseudomonadota</taxon>
        <taxon>Betaproteobacteria</taxon>
        <taxon>Burkholderiales</taxon>
        <taxon>Comamonadaceae</taxon>
        <taxon>Comamonas</taxon>
    </lineage>
</organism>
<dbReference type="GO" id="GO:0008914">
    <property type="term" value="F:leucyl-tRNA--protein transferase activity"/>
    <property type="evidence" value="ECO:0007669"/>
    <property type="project" value="UniProtKB-UniRule"/>
</dbReference>
<dbReference type="InterPro" id="IPR016181">
    <property type="entry name" value="Acyl_CoA_acyltransferase"/>
</dbReference>
<dbReference type="NCBIfam" id="NF002346">
    <property type="entry name" value="PRK01305.2-3"/>
    <property type="match status" value="1"/>
</dbReference>
<dbReference type="PANTHER" id="PTHR21367">
    <property type="entry name" value="ARGININE-TRNA-PROTEIN TRANSFERASE 1"/>
    <property type="match status" value="1"/>
</dbReference>
<sequence length="242" mass="28347">MTEPVHPILQLYTTAEYPCSYLPTQQARSLVVAPNHLITTPVYSSLMEQGFRRSGNFTYRPHCAQCQACESLRVVVAHFQPSRSQRRTWQRHGHLEASIQRLHYNPAHYALYQRYEKTRHPGGGMDNDSVAQYRQFLLDSHIETRLVEFRDPRAENALVMVSIIDLLTQGLSAVYTFYETDHPEASYGTYGILWQIELARSLNLPYVYLGYWIEKSPKMRYKQDFHPHEILRHGQWQAHQPQ</sequence>
<evidence type="ECO:0000256" key="3">
    <source>
        <dbReference type="ARBA" id="ARBA00023315"/>
    </source>
</evidence>
<evidence type="ECO:0000313" key="7">
    <source>
        <dbReference type="EMBL" id="MBO1248352.1"/>
    </source>
</evidence>
<evidence type="ECO:0000256" key="1">
    <source>
        <dbReference type="ARBA" id="ARBA00022490"/>
    </source>
</evidence>
<dbReference type="InterPro" id="IPR030700">
    <property type="entry name" value="N-end_Aminoacyl_Trfase"/>
</dbReference>
<dbReference type="Pfam" id="PF04376">
    <property type="entry name" value="ATE_N"/>
    <property type="match status" value="1"/>
</dbReference>
<dbReference type="Proteomes" id="UP000664731">
    <property type="component" value="Unassembled WGS sequence"/>
</dbReference>
<keyword evidence="1 4" id="KW-0963">Cytoplasm</keyword>
<comment type="catalytic activity">
    <reaction evidence="4">
        <text>N-terminal L-glutamyl-[protein] + L-leucyl-tRNA(Leu) = N-terminal L-leucyl-L-glutamyl-[protein] + tRNA(Leu) + H(+)</text>
        <dbReference type="Rhea" id="RHEA:50412"/>
        <dbReference type="Rhea" id="RHEA-COMP:9613"/>
        <dbReference type="Rhea" id="RHEA-COMP:9622"/>
        <dbReference type="Rhea" id="RHEA-COMP:12664"/>
        <dbReference type="Rhea" id="RHEA-COMP:12668"/>
        <dbReference type="ChEBI" id="CHEBI:15378"/>
        <dbReference type="ChEBI" id="CHEBI:64721"/>
        <dbReference type="ChEBI" id="CHEBI:78442"/>
        <dbReference type="ChEBI" id="CHEBI:78494"/>
        <dbReference type="ChEBI" id="CHEBI:133041"/>
        <dbReference type="EC" id="2.3.2.29"/>
    </reaction>
</comment>
<dbReference type="PIRSF" id="PIRSF037208">
    <property type="entry name" value="ATE_pro_prd"/>
    <property type="match status" value="1"/>
</dbReference>
<dbReference type="EMBL" id="JAFNME010000001">
    <property type="protein sequence ID" value="MBO1248352.1"/>
    <property type="molecule type" value="Genomic_DNA"/>
</dbReference>
<evidence type="ECO:0000259" key="6">
    <source>
        <dbReference type="Pfam" id="PF04377"/>
    </source>
</evidence>
<comment type="caution">
    <text evidence="7">The sequence shown here is derived from an EMBL/GenBank/DDBJ whole genome shotgun (WGS) entry which is preliminary data.</text>
</comment>
<dbReference type="GO" id="GO:0004057">
    <property type="term" value="F:arginyl-tRNA--protein transferase activity"/>
    <property type="evidence" value="ECO:0007669"/>
    <property type="project" value="InterPro"/>
</dbReference>
<keyword evidence="8" id="KW-1185">Reference proteome</keyword>
<gene>
    <name evidence="4" type="primary">bpt</name>
    <name evidence="7" type="ORF">J1777_00640</name>
</gene>
<dbReference type="InterPro" id="IPR017138">
    <property type="entry name" value="Asp_Glu_LeuTrfase"/>
</dbReference>
<dbReference type="NCBIfam" id="NF002341">
    <property type="entry name" value="PRK01305.1-1"/>
    <property type="match status" value="1"/>
</dbReference>
<dbReference type="RefSeq" id="WP_207573910.1">
    <property type="nucleotide sequence ID" value="NZ_JAFNME010000001.1"/>
</dbReference>
<comment type="subcellular location">
    <subcellularLocation>
        <location evidence="4">Cytoplasm</location>
    </subcellularLocation>
</comment>
<dbReference type="NCBIfam" id="NF002342">
    <property type="entry name" value="PRK01305.1-3"/>
    <property type="match status" value="1"/>
</dbReference>
<comment type="similarity">
    <text evidence="4">Belongs to the R-transferase family. Bpt subfamily.</text>
</comment>
<dbReference type="SUPFAM" id="SSF55729">
    <property type="entry name" value="Acyl-CoA N-acyltransferases (Nat)"/>
    <property type="match status" value="1"/>
</dbReference>
<dbReference type="PANTHER" id="PTHR21367:SF1">
    <property type="entry name" value="ARGINYL-TRNA--PROTEIN TRANSFERASE 1"/>
    <property type="match status" value="1"/>
</dbReference>
<evidence type="ECO:0000313" key="8">
    <source>
        <dbReference type="Proteomes" id="UP000664731"/>
    </source>
</evidence>
<dbReference type="AlphaFoldDB" id="A0A939GT12"/>
<dbReference type="GO" id="GO:0005737">
    <property type="term" value="C:cytoplasm"/>
    <property type="evidence" value="ECO:0007669"/>
    <property type="project" value="UniProtKB-SubCell"/>
</dbReference>
<reference evidence="7" key="1">
    <citation type="submission" date="2021-03" db="EMBL/GenBank/DDBJ databases">
        <title>Comamonas denitrificans.</title>
        <authorList>
            <person name="Finster K."/>
        </authorList>
    </citation>
    <scope>NUCLEOTIDE SEQUENCE</scope>
    <source>
        <strain evidence="7">MM2021_4</strain>
    </source>
</reference>
<dbReference type="EC" id="2.3.2.29" evidence="4"/>
<accession>A0A939GT12</accession>
<evidence type="ECO:0000256" key="2">
    <source>
        <dbReference type="ARBA" id="ARBA00022679"/>
    </source>
</evidence>
<dbReference type="Pfam" id="PF04377">
    <property type="entry name" value="ATE_C"/>
    <property type="match status" value="1"/>
</dbReference>
<evidence type="ECO:0000256" key="4">
    <source>
        <dbReference type="HAMAP-Rule" id="MF_00689"/>
    </source>
</evidence>
<dbReference type="HAMAP" id="MF_00689">
    <property type="entry name" value="Bpt"/>
    <property type="match status" value="1"/>
</dbReference>
<feature type="domain" description="N-end rule aminoacyl transferase C-terminal" evidence="6">
    <location>
        <begin position="108"/>
        <end position="231"/>
    </location>
</feature>
<evidence type="ECO:0000259" key="5">
    <source>
        <dbReference type="Pfam" id="PF04376"/>
    </source>
</evidence>
<comment type="catalytic activity">
    <reaction evidence="4">
        <text>N-terminal L-aspartyl-[protein] + L-leucyl-tRNA(Leu) = N-terminal L-leucyl-L-aspartyl-[protein] + tRNA(Leu) + H(+)</text>
        <dbReference type="Rhea" id="RHEA:50420"/>
        <dbReference type="Rhea" id="RHEA-COMP:9613"/>
        <dbReference type="Rhea" id="RHEA-COMP:9622"/>
        <dbReference type="Rhea" id="RHEA-COMP:12669"/>
        <dbReference type="Rhea" id="RHEA-COMP:12674"/>
        <dbReference type="ChEBI" id="CHEBI:15378"/>
        <dbReference type="ChEBI" id="CHEBI:64720"/>
        <dbReference type="ChEBI" id="CHEBI:78442"/>
        <dbReference type="ChEBI" id="CHEBI:78494"/>
        <dbReference type="ChEBI" id="CHEBI:133042"/>
        <dbReference type="EC" id="2.3.2.29"/>
    </reaction>
</comment>